<organism evidence="2 3">
    <name type="scientific">Desulfohalobium retbaense (strain ATCC 49708 / DSM 5692 / JCM 16813 / HR100)</name>
    <dbReference type="NCBI Taxonomy" id="485915"/>
    <lineage>
        <taxon>Bacteria</taxon>
        <taxon>Pseudomonadati</taxon>
        <taxon>Thermodesulfobacteriota</taxon>
        <taxon>Desulfovibrionia</taxon>
        <taxon>Desulfovibrionales</taxon>
        <taxon>Desulfohalobiaceae</taxon>
        <taxon>Desulfohalobium</taxon>
    </lineage>
</organism>
<dbReference type="KEGG" id="drt:Dret_2551"/>
<reference evidence="2 3" key="1">
    <citation type="journal article" date="2010" name="Stand. Genomic Sci.">
        <title>Complete genome sequence of Desulfohalobium retbaense type strain (HR(100)).</title>
        <authorList>
            <person name="Spring S."/>
            <person name="Nolan M."/>
            <person name="Lapidus A."/>
            <person name="Glavina Del Rio T."/>
            <person name="Copeland A."/>
            <person name="Tice H."/>
            <person name="Cheng J.F."/>
            <person name="Lucas S."/>
            <person name="Land M."/>
            <person name="Chen F."/>
            <person name="Bruce D."/>
            <person name="Goodwin L."/>
            <person name="Pitluck S."/>
            <person name="Ivanova N."/>
            <person name="Mavromatis K."/>
            <person name="Mikhailova N."/>
            <person name="Pati A."/>
            <person name="Chen A."/>
            <person name="Palaniappan K."/>
            <person name="Hauser L."/>
            <person name="Chang Y.J."/>
            <person name="Jeffries C.D."/>
            <person name="Munk C."/>
            <person name="Kiss H."/>
            <person name="Chain P."/>
            <person name="Han C."/>
            <person name="Brettin T."/>
            <person name="Detter J.C."/>
            <person name="Schuler E."/>
            <person name="Goker M."/>
            <person name="Rohde M."/>
            <person name="Bristow J."/>
            <person name="Eisen J.A."/>
            <person name="Markowitz V."/>
            <person name="Hugenholtz P."/>
            <person name="Kyrpides N.C."/>
            <person name="Klenk H.P."/>
        </authorList>
    </citation>
    <scope>NUCLEOTIDE SEQUENCE [LARGE SCALE GENOMIC DNA]</scope>
    <source>
        <strain evidence="2 3">DSM 5692</strain>
        <plasmid evidence="3">Plasmid pDRET01</plasmid>
    </source>
</reference>
<proteinExistence type="predicted"/>
<keyword evidence="2" id="KW-0614">Plasmid</keyword>
<accession>C8X5Y0</accession>
<evidence type="ECO:0000313" key="3">
    <source>
        <dbReference type="Proteomes" id="UP000001052"/>
    </source>
</evidence>
<evidence type="ECO:0000256" key="1">
    <source>
        <dbReference type="SAM" id="MobiDB-lite"/>
    </source>
</evidence>
<dbReference type="AlphaFoldDB" id="C8X5Y0"/>
<keyword evidence="3" id="KW-1185">Reference proteome</keyword>
<evidence type="ECO:0000313" key="2">
    <source>
        <dbReference type="EMBL" id="ACV69827.1"/>
    </source>
</evidence>
<dbReference type="EMBL" id="CP001735">
    <property type="protein sequence ID" value="ACV69827.1"/>
    <property type="molecule type" value="Genomic_DNA"/>
</dbReference>
<protein>
    <submittedName>
        <fullName evidence="2">Uncharacterized protein</fullName>
    </submittedName>
</protein>
<feature type="region of interest" description="Disordered" evidence="1">
    <location>
        <begin position="166"/>
        <end position="185"/>
    </location>
</feature>
<geneLocation type="plasmid" evidence="2 3">
    <name>pDRET01</name>
</geneLocation>
<gene>
    <name evidence="2" type="ORF">Dret_2551</name>
</gene>
<dbReference type="HOGENOM" id="CLU_1459101_0_0_7"/>
<feature type="region of interest" description="Disordered" evidence="1">
    <location>
        <begin position="85"/>
        <end position="120"/>
    </location>
</feature>
<dbReference type="Proteomes" id="UP000001052">
    <property type="component" value="Plasmid pDRET01"/>
</dbReference>
<name>C8X5Y0_DESRD</name>
<sequence>MRFSVPAGDRSVLSSFCKHDQAVFSGEPGGIWALQGFLWGMVALRPCREFGQCLCPFLRLVVQQPHLCIHIVKYPWPLPISRSENPTHDLEQPSFEANRRSQKLTGRPEQSNPSPKSWMVEHNTGTFPTWIAFTIRSRPSLGVFPVTTLGLLFCVPHKPRPGLTMDHPVIDHQGGPGLKKLKAKK</sequence>